<protein>
    <recommendedName>
        <fullName evidence="4">ABC-2 type transport system permease protein</fullName>
    </recommendedName>
</protein>
<organism evidence="2 3">
    <name type="scientific">Actinophytocola oryzae</name>
    <dbReference type="NCBI Taxonomy" id="502181"/>
    <lineage>
        <taxon>Bacteria</taxon>
        <taxon>Bacillati</taxon>
        <taxon>Actinomycetota</taxon>
        <taxon>Actinomycetes</taxon>
        <taxon>Pseudonocardiales</taxon>
        <taxon>Pseudonocardiaceae</taxon>
    </lineage>
</organism>
<feature type="transmembrane region" description="Helical" evidence="1">
    <location>
        <begin position="146"/>
        <end position="168"/>
    </location>
</feature>
<evidence type="ECO:0000313" key="2">
    <source>
        <dbReference type="EMBL" id="TDV43612.1"/>
    </source>
</evidence>
<proteinExistence type="predicted"/>
<evidence type="ECO:0000313" key="3">
    <source>
        <dbReference type="Proteomes" id="UP000294927"/>
    </source>
</evidence>
<keyword evidence="1" id="KW-0812">Transmembrane</keyword>
<accession>A0A4R7V4K4</accession>
<feature type="transmembrane region" description="Helical" evidence="1">
    <location>
        <begin position="225"/>
        <end position="249"/>
    </location>
</feature>
<dbReference type="OrthoDB" id="3297477at2"/>
<keyword evidence="3" id="KW-1185">Reference proteome</keyword>
<dbReference type="EMBL" id="SOCP01000015">
    <property type="protein sequence ID" value="TDV43612.1"/>
    <property type="molecule type" value="Genomic_DNA"/>
</dbReference>
<gene>
    <name evidence="2" type="ORF">CLV71_11574</name>
</gene>
<feature type="transmembrane region" description="Helical" evidence="1">
    <location>
        <begin position="56"/>
        <end position="78"/>
    </location>
</feature>
<name>A0A4R7V4K4_9PSEU</name>
<reference evidence="2 3" key="1">
    <citation type="submission" date="2019-03" db="EMBL/GenBank/DDBJ databases">
        <title>Genomic Encyclopedia of Archaeal and Bacterial Type Strains, Phase II (KMG-II): from individual species to whole genera.</title>
        <authorList>
            <person name="Goeker M."/>
        </authorList>
    </citation>
    <scope>NUCLEOTIDE SEQUENCE [LARGE SCALE GENOMIC DNA]</scope>
    <source>
        <strain evidence="2 3">DSM 45499</strain>
    </source>
</reference>
<dbReference type="RefSeq" id="WP_133906837.1">
    <property type="nucleotide sequence ID" value="NZ_SOCP01000015.1"/>
</dbReference>
<dbReference type="Proteomes" id="UP000294927">
    <property type="component" value="Unassembled WGS sequence"/>
</dbReference>
<feature type="transmembrane region" description="Helical" evidence="1">
    <location>
        <begin position="99"/>
        <end position="126"/>
    </location>
</feature>
<comment type="caution">
    <text evidence="2">The sequence shown here is derived from an EMBL/GenBank/DDBJ whole genome shotgun (WGS) entry which is preliminary data.</text>
</comment>
<feature type="transmembrane region" description="Helical" evidence="1">
    <location>
        <begin position="21"/>
        <end position="44"/>
    </location>
</feature>
<keyword evidence="1" id="KW-1133">Transmembrane helix</keyword>
<sequence>MSAFAGVLRAEWTKVATVRSTWWSLFTTTVLCVGLGVLLGFQVGGGSSDGRGDLEALIAFFPLVIGQIALVAFGVLVAGAEYSSGTVRASLVAVPARGVFLAAKTLVTAGVAGVVSVVVAFGTFFATQWGLGEHGVSLSDPGMTRAVLGACVYLTAMCVFAMGVATVLRSSALSLGILLPLLFLNSQGLSSVPAIRSVTQYLPDQAGAGLMRVGGTRWFMGELTFGVLGSLLVLLGWVAAALAGGYLSLRRRDA</sequence>
<dbReference type="AlphaFoldDB" id="A0A4R7V4K4"/>
<keyword evidence="1" id="KW-0472">Membrane</keyword>
<evidence type="ECO:0000256" key="1">
    <source>
        <dbReference type="SAM" id="Phobius"/>
    </source>
</evidence>
<evidence type="ECO:0008006" key="4">
    <source>
        <dbReference type="Google" id="ProtNLM"/>
    </source>
</evidence>
<feature type="transmembrane region" description="Helical" evidence="1">
    <location>
        <begin position="175"/>
        <end position="195"/>
    </location>
</feature>